<dbReference type="AlphaFoldDB" id="X1KDX6"/>
<dbReference type="EMBL" id="BARU01040682">
    <property type="protein sequence ID" value="GAH80263.1"/>
    <property type="molecule type" value="Genomic_DNA"/>
</dbReference>
<comment type="caution">
    <text evidence="1">The sequence shown here is derived from an EMBL/GenBank/DDBJ whole genome shotgun (WGS) entry which is preliminary data.</text>
</comment>
<evidence type="ECO:0000313" key="1">
    <source>
        <dbReference type="EMBL" id="GAH80263.1"/>
    </source>
</evidence>
<feature type="non-terminal residue" evidence="1">
    <location>
        <position position="1"/>
    </location>
</feature>
<organism evidence="1">
    <name type="scientific">marine sediment metagenome</name>
    <dbReference type="NCBI Taxonomy" id="412755"/>
    <lineage>
        <taxon>unclassified sequences</taxon>
        <taxon>metagenomes</taxon>
        <taxon>ecological metagenomes</taxon>
    </lineage>
</organism>
<reference evidence="1" key="1">
    <citation type="journal article" date="2014" name="Front. Microbiol.">
        <title>High frequency of phylogenetically diverse reductive dehalogenase-homologous genes in deep subseafloor sedimentary metagenomes.</title>
        <authorList>
            <person name="Kawai M."/>
            <person name="Futagami T."/>
            <person name="Toyoda A."/>
            <person name="Takaki Y."/>
            <person name="Nishi S."/>
            <person name="Hori S."/>
            <person name="Arai W."/>
            <person name="Tsubouchi T."/>
            <person name="Morono Y."/>
            <person name="Uchiyama I."/>
            <person name="Ito T."/>
            <person name="Fujiyama A."/>
            <person name="Inagaki F."/>
            <person name="Takami H."/>
        </authorList>
    </citation>
    <scope>NUCLEOTIDE SEQUENCE</scope>
    <source>
        <strain evidence="1">Expedition CK06-06</strain>
    </source>
</reference>
<name>X1KDX6_9ZZZZ</name>
<protein>
    <submittedName>
        <fullName evidence="1">Uncharacterized protein</fullName>
    </submittedName>
</protein>
<sequence>GNFTEFNLLKFLYRNDVELEELWKILEKTLDFSINDLREFVRKKQIIDKIFFQDLGLSNYSQIILLNDLILS</sequence>
<gene>
    <name evidence="1" type="ORF">S03H2_62858</name>
</gene>
<accession>X1KDX6</accession>
<proteinExistence type="predicted"/>